<organism evidence="1">
    <name type="scientific">Ixodes ricinus</name>
    <name type="common">Common tick</name>
    <name type="synonym">Acarus ricinus</name>
    <dbReference type="NCBI Taxonomy" id="34613"/>
    <lineage>
        <taxon>Eukaryota</taxon>
        <taxon>Metazoa</taxon>
        <taxon>Ecdysozoa</taxon>
        <taxon>Arthropoda</taxon>
        <taxon>Chelicerata</taxon>
        <taxon>Arachnida</taxon>
        <taxon>Acari</taxon>
        <taxon>Parasitiformes</taxon>
        <taxon>Ixodida</taxon>
        <taxon>Ixodoidea</taxon>
        <taxon>Ixodidae</taxon>
        <taxon>Ixodinae</taxon>
        <taxon>Ixodes</taxon>
    </lineage>
</organism>
<dbReference type="EMBL" id="GANP01001193">
    <property type="protein sequence ID" value="JAB83275.1"/>
    <property type="molecule type" value="mRNA"/>
</dbReference>
<name>V5HHX6_IXORI</name>
<proteinExistence type="evidence at transcript level"/>
<reference evidence="1" key="1">
    <citation type="journal article" date="2015" name="Sci. Rep.">
        <title>Tissue- and time-dependent transcription in Ixodes ricinus salivary glands and midguts when blood feeding on the vertebrate host.</title>
        <authorList>
            <person name="Kotsyfakis M."/>
            <person name="Schwarz A."/>
            <person name="Erhart J."/>
            <person name="Ribeiro J.M."/>
        </authorList>
    </citation>
    <scope>NUCLEOTIDE SEQUENCE</scope>
    <source>
        <tissue evidence="1">Salivary gland and midgut</tissue>
    </source>
</reference>
<accession>V5HHX6</accession>
<evidence type="ECO:0000313" key="1">
    <source>
        <dbReference type="EMBL" id="JAB83275.1"/>
    </source>
</evidence>
<dbReference type="AlphaFoldDB" id="V5HHX6"/>
<feature type="non-terminal residue" evidence="1">
    <location>
        <position position="1"/>
    </location>
</feature>
<protein>
    <submittedName>
        <fullName evidence="1">Putative 8 1 7.9 kDa secreted protein</fullName>
    </submittedName>
</protein>
<sequence>CTREWPIPLLQCFLICQHGHWKFLTPPQFTVEKKDNGTFCRRFGFFSGKCYNGRCIRAMDTLFTPEDVQTGGGTAL</sequence>